<dbReference type="OrthoDB" id="2864380at2759"/>
<feature type="transmembrane region" description="Helical" evidence="1">
    <location>
        <begin position="45"/>
        <end position="69"/>
    </location>
</feature>
<sequence length="306" mass="34852">MTDISSTIDGLFFGYVVTLVLLGIIVVQIWTYLHNNDDGWALRTFIIVLALLDITETICTTQLVYHYLISHFGDINALKSHWSLISVDFTITNTTYFLAHLFFAHRLWRLRKSCVIPIMITFTSTTMLALGLSIVIEQNLGRLTFSDYQRHYIMIEMAMLHALAITTDILITLGLSWTLSTAYASFKTRTVLQRLLVFSVTRGILICFAQTGHILMYFLNSTNLLFWISLHLVLGKLYVLTTLFTLNTRSSLRDKLGEVNSVTLPISFGHSDQSRTNDIREEARYSPEHTRENLVPFHASDSINSG</sequence>
<feature type="transmembrane region" description="Helical" evidence="1">
    <location>
        <begin position="81"/>
        <end position="103"/>
    </location>
</feature>
<name>A0A9P5XQG1_9AGAR</name>
<dbReference type="Proteomes" id="UP000807353">
    <property type="component" value="Unassembled WGS sequence"/>
</dbReference>
<evidence type="ECO:0000256" key="1">
    <source>
        <dbReference type="SAM" id="Phobius"/>
    </source>
</evidence>
<feature type="transmembrane region" description="Helical" evidence="1">
    <location>
        <begin position="12"/>
        <end position="33"/>
    </location>
</feature>
<dbReference type="Pfam" id="PF20152">
    <property type="entry name" value="DUF6534"/>
    <property type="match status" value="1"/>
</dbReference>
<evidence type="ECO:0000313" key="4">
    <source>
        <dbReference type="Proteomes" id="UP000807353"/>
    </source>
</evidence>
<comment type="caution">
    <text evidence="3">The sequence shown here is derived from an EMBL/GenBank/DDBJ whole genome shotgun (WGS) entry which is preliminary data.</text>
</comment>
<protein>
    <recommendedName>
        <fullName evidence="2">DUF6534 domain-containing protein</fullName>
    </recommendedName>
</protein>
<feature type="transmembrane region" description="Helical" evidence="1">
    <location>
        <begin position="224"/>
        <end position="246"/>
    </location>
</feature>
<reference evidence="3" key="1">
    <citation type="submission" date="2020-11" db="EMBL/GenBank/DDBJ databases">
        <authorList>
            <consortium name="DOE Joint Genome Institute"/>
            <person name="Ahrendt S."/>
            <person name="Riley R."/>
            <person name="Andreopoulos W."/>
            <person name="Labutti K."/>
            <person name="Pangilinan J."/>
            <person name="Ruiz-Duenas F.J."/>
            <person name="Barrasa J.M."/>
            <person name="Sanchez-Garcia M."/>
            <person name="Camarero S."/>
            <person name="Miyauchi S."/>
            <person name="Serrano A."/>
            <person name="Linde D."/>
            <person name="Babiker R."/>
            <person name="Drula E."/>
            <person name="Ayuso-Fernandez I."/>
            <person name="Pacheco R."/>
            <person name="Padilla G."/>
            <person name="Ferreira P."/>
            <person name="Barriuso J."/>
            <person name="Kellner H."/>
            <person name="Castanera R."/>
            <person name="Alfaro M."/>
            <person name="Ramirez L."/>
            <person name="Pisabarro A.G."/>
            <person name="Kuo A."/>
            <person name="Tritt A."/>
            <person name="Lipzen A."/>
            <person name="He G."/>
            <person name="Yan M."/>
            <person name="Ng V."/>
            <person name="Cullen D."/>
            <person name="Martin F."/>
            <person name="Rosso M.-N."/>
            <person name="Henrissat B."/>
            <person name="Hibbett D."/>
            <person name="Martinez A.T."/>
            <person name="Grigoriev I.V."/>
        </authorList>
    </citation>
    <scope>NUCLEOTIDE SEQUENCE</scope>
    <source>
        <strain evidence="3">CBS 247.69</strain>
    </source>
</reference>
<organism evidence="3 4">
    <name type="scientific">Collybia nuda</name>
    <dbReference type="NCBI Taxonomy" id="64659"/>
    <lineage>
        <taxon>Eukaryota</taxon>
        <taxon>Fungi</taxon>
        <taxon>Dikarya</taxon>
        <taxon>Basidiomycota</taxon>
        <taxon>Agaricomycotina</taxon>
        <taxon>Agaricomycetes</taxon>
        <taxon>Agaricomycetidae</taxon>
        <taxon>Agaricales</taxon>
        <taxon>Tricholomatineae</taxon>
        <taxon>Clitocybaceae</taxon>
        <taxon>Collybia</taxon>
    </lineage>
</organism>
<feature type="transmembrane region" description="Helical" evidence="1">
    <location>
        <begin position="158"/>
        <end position="183"/>
    </location>
</feature>
<keyword evidence="1" id="KW-0812">Transmembrane</keyword>
<proteinExistence type="predicted"/>
<keyword evidence="1" id="KW-1133">Transmembrane helix</keyword>
<feature type="transmembrane region" description="Helical" evidence="1">
    <location>
        <begin position="115"/>
        <end position="136"/>
    </location>
</feature>
<keyword evidence="4" id="KW-1185">Reference proteome</keyword>
<dbReference type="InterPro" id="IPR045339">
    <property type="entry name" value="DUF6534"/>
</dbReference>
<gene>
    <name evidence="3" type="ORF">BDZ94DRAFT_530684</name>
</gene>
<dbReference type="AlphaFoldDB" id="A0A9P5XQG1"/>
<evidence type="ECO:0000259" key="2">
    <source>
        <dbReference type="Pfam" id="PF20152"/>
    </source>
</evidence>
<evidence type="ECO:0000313" key="3">
    <source>
        <dbReference type="EMBL" id="KAF9455807.1"/>
    </source>
</evidence>
<keyword evidence="1" id="KW-0472">Membrane</keyword>
<feature type="transmembrane region" description="Helical" evidence="1">
    <location>
        <begin position="195"/>
        <end position="218"/>
    </location>
</feature>
<accession>A0A9P5XQG1</accession>
<dbReference type="EMBL" id="MU150516">
    <property type="protein sequence ID" value="KAF9455807.1"/>
    <property type="molecule type" value="Genomic_DNA"/>
</dbReference>
<dbReference type="PANTHER" id="PTHR40465">
    <property type="entry name" value="CHROMOSOME 1, WHOLE GENOME SHOTGUN SEQUENCE"/>
    <property type="match status" value="1"/>
</dbReference>
<feature type="domain" description="DUF6534" evidence="2">
    <location>
        <begin position="165"/>
        <end position="251"/>
    </location>
</feature>
<dbReference type="PANTHER" id="PTHR40465:SF1">
    <property type="entry name" value="DUF6534 DOMAIN-CONTAINING PROTEIN"/>
    <property type="match status" value="1"/>
</dbReference>